<dbReference type="Proteomes" id="UP000660339">
    <property type="component" value="Unassembled WGS sequence"/>
</dbReference>
<evidence type="ECO:0000256" key="2">
    <source>
        <dbReference type="ARBA" id="ARBA00022840"/>
    </source>
</evidence>
<evidence type="ECO:0000259" key="4">
    <source>
        <dbReference type="PROSITE" id="PS50043"/>
    </source>
</evidence>
<dbReference type="CDD" id="cd06170">
    <property type="entry name" value="LuxR_C_like"/>
    <property type="match status" value="1"/>
</dbReference>
<dbReference type="EMBL" id="BONJ01000001">
    <property type="protein sequence ID" value="GIG12100.1"/>
    <property type="molecule type" value="Genomic_DNA"/>
</dbReference>
<dbReference type="PRINTS" id="PR00038">
    <property type="entry name" value="HTHLUXR"/>
</dbReference>
<sequence length="928" mass="99256">MNHPLSASATAQVGLTGRRPESAALARVLDRARTGTSAVLVVRGEAGIGKTALLEAADTTGLRVTTVTGVESEMELPYASLHQLCATILDPLSQLPAPQSEALSVAFGLRTGPPPERFMVGLAVLSLLSAAAADRPLACFVDDAQWIDHASLQALAFVARRLQAEPVALIFAVREPSYPPVLPGLAELVVPGLSDADARTLLTSVVGPLDPLVRDRLVAEAHGNPLALLMLPRTLAPAEPGGGFWHPEGRSATSHLENAYRQQIQALPPDTRRLLLIAATDPTGDAGLLWRAVEAEGIPADAAGPAEAAGLVDFGARVRFRHQLARTAVYRGATVTQRRAAHLALAQATDPERDPDRRAWHRARAATQPDESIAADLEHSAQRAHSRGGAAASAVFLRWATDLTPDPVRRVARALSAAEAAFEVGAIDRTHNLLAVAEIGPTDDLQCARIERLRARLVSTQVRDGGTAHRLLDAAGRMAPYDAALARDTLLEALGAAIFAGRLGPGEVEVARAVRSGPPAADPPRQVDVLLDSITARIIDGHATDVGALQYTLRMLCRHHGTDAEQPADWLWLTCPVTPEPLAPELWDDAAWHELTSTAVGIVRRAGTLSVLPIALSYQANYLLHTGDFATAAALIDEATAISEATYHTPLMYTSLLLSAWRAREPESLEAIEAGVGEARHRGEGRALALAEYAAAVLHNGRGRYDAAQAAATRACAYEDLGIFGWALAELVEAAARNGDRDAAAAALDQLVPRTRASATTWARGVEARSRALLADGPAADLLFAEAVEHLERCRITIHLARTRLVYGEWLRRQNRRQDSRAQLRAAHEVFARAGADGFAERARRELTATGETVRKRHESPLAELTSQEAQIAWLARDGHSNPEIAAQLFISPRTVEWHLGHVFAKLGVSSRRHLPAALPATRSPEPA</sequence>
<gene>
    <name evidence="5" type="ORF">Cme02nite_04320</name>
</gene>
<dbReference type="InterPro" id="IPR041664">
    <property type="entry name" value="AAA_16"/>
</dbReference>
<dbReference type="SUPFAM" id="SSF52540">
    <property type="entry name" value="P-loop containing nucleoside triphosphate hydrolases"/>
    <property type="match status" value="1"/>
</dbReference>
<keyword evidence="1" id="KW-0547">Nucleotide-binding</keyword>
<keyword evidence="2" id="KW-0067">ATP-binding</keyword>
<dbReference type="PANTHER" id="PTHR16305:SF35">
    <property type="entry name" value="TRANSCRIPTIONAL ACTIVATOR DOMAIN"/>
    <property type="match status" value="1"/>
</dbReference>
<evidence type="ECO:0000256" key="1">
    <source>
        <dbReference type="ARBA" id="ARBA00022741"/>
    </source>
</evidence>
<reference evidence="5" key="1">
    <citation type="submission" date="2021-01" db="EMBL/GenBank/DDBJ databases">
        <title>Whole genome shotgun sequence of Catellatospora methionotrophica NBRC 14553.</title>
        <authorList>
            <person name="Komaki H."/>
            <person name="Tamura T."/>
        </authorList>
    </citation>
    <scope>NUCLEOTIDE SEQUENCE</scope>
    <source>
        <strain evidence="5">NBRC 14553</strain>
    </source>
</reference>
<dbReference type="PROSITE" id="PS00622">
    <property type="entry name" value="HTH_LUXR_1"/>
    <property type="match status" value="1"/>
</dbReference>
<dbReference type="Gene3D" id="1.10.10.10">
    <property type="entry name" value="Winged helix-like DNA-binding domain superfamily/Winged helix DNA-binding domain"/>
    <property type="match status" value="1"/>
</dbReference>
<dbReference type="GO" id="GO:0005524">
    <property type="term" value="F:ATP binding"/>
    <property type="evidence" value="ECO:0007669"/>
    <property type="project" value="UniProtKB-KW"/>
</dbReference>
<comment type="caution">
    <text evidence="5">The sequence shown here is derived from an EMBL/GenBank/DDBJ whole genome shotgun (WGS) entry which is preliminary data.</text>
</comment>
<keyword evidence="6" id="KW-1185">Reference proteome</keyword>
<dbReference type="Pfam" id="PF13191">
    <property type="entry name" value="AAA_16"/>
    <property type="match status" value="1"/>
</dbReference>
<dbReference type="GO" id="GO:0003677">
    <property type="term" value="F:DNA binding"/>
    <property type="evidence" value="ECO:0007669"/>
    <property type="project" value="InterPro"/>
</dbReference>
<dbReference type="PROSITE" id="PS50043">
    <property type="entry name" value="HTH_LUXR_2"/>
    <property type="match status" value="1"/>
</dbReference>
<dbReference type="GO" id="GO:0006355">
    <property type="term" value="P:regulation of DNA-templated transcription"/>
    <property type="evidence" value="ECO:0007669"/>
    <property type="project" value="InterPro"/>
</dbReference>
<dbReference type="SMART" id="SM00421">
    <property type="entry name" value="HTH_LUXR"/>
    <property type="match status" value="1"/>
</dbReference>
<evidence type="ECO:0000256" key="3">
    <source>
        <dbReference type="SAM" id="MobiDB-lite"/>
    </source>
</evidence>
<name>A0A8J3LCE7_9ACTN</name>
<dbReference type="GO" id="GO:0005737">
    <property type="term" value="C:cytoplasm"/>
    <property type="evidence" value="ECO:0007669"/>
    <property type="project" value="TreeGrafter"/>
</dbReference>
<feature type="domain" description="HTH luxR-type" evidence="4">
    <location>
        <begin position="858"/>
        <end position="923"/>
    </location>
</feature>
<dbReference type="PANTHER" id="PTHR16305">
    <property type="entry name" value="TESTICULAR SOLUBLE ADENYLYL CYCLASE"/>
    <property type="match status" value="1"/>
</dbReference>
<dbReference type="InterPro" id="IPR036388">
    <property type="entry name" value="WH-like_DNA-bd_sf"/>
</dbReference>
<evidence type="ECO:0000313" key="6">
    <source>
        <dbReference type="Proteomes" id="UP000660339"/>
    </source>
</evidence>
<dbReference type="InterPro" id="IPR000792">
    <property type="entry name" value="Tscrpt_reg_LuxR_C"/>
</dbReference>
<feature type="region of interest" description="Disordered" evidence="3">
    <location>
        <begin position="348"/>
        <end position="372"/>
    </location>
</feature>
<dbReference type="GO" id="GO:0004016">
    <property type="term" value="F:adenylate cyclase activity"/>
    <property type="evidence" value="ECO:0007669"/>
    <property type="project" value="TreeGrafter"/>
</dbReference>
<dbReference type="SUPFAM" id="SSF46894">
    <property type="entry name" value="C-terminal effector domain of the bipartite response regulators"/>
    <property type="match status" value="1"/>
</dbReference>
<organism evidence="5 6">
    <name type="scientific">Catellatospora methionotrophica</name>
    <dbReference type="NCBI Taxonomy" id="121620"/>
    <lineage>
        <taxon>Bacteria</taxon>
        <taxon>Bacillati</taxon>
        <taxon>Actinomycetota</taxon>
        <taxon>Actinomycetes</taxon>
        <taxon>Micromonosporales</taxon>
        <taxon>Micromonosporaceae</taxon>
        <taxon>Catellatospora</taxon>
    </lineage>
</organism>
<dbReference type="Pfam" id="PF00196">
    <property type="entry name" value="GerE"/>
    <property type="match status" value="1"/>
</dbReference>
<dbReference type="AlphaFoldDB" id="A0A8J3LCE7"/>
<dbReference type="InterPro" id="IPR016032">
    <property type="entry name" value="Sig_transdc_resp-reg_C-effctor"/>
</dbReference>
<proteinExistence type="predicted"/>
<accession>A0A8J3LCE7</accession>
<evidence type="ECO:0000313" key="5">
    <source>
        <dbReference type="EMBL" id="GIG12100.1"/>
    </source>
</evidence>
<protein>
    <submittedName>
        <fullName evidence="5">LuxR family transcriptional regulator</fullName>
    </submittedName>
</protein>
<dbReference type="InterPro" id="IPR027417">
    <property type="entry name" value="P-loop_NTPase"/>
</dbReference>